<dbReference type="RefSeq" id="WP_066973844.1">
    <property type="nucleotide sequence ID" value="NZ_LWMT01000281.1"/>
</dbReference>
<dbReference type="PRINTS" id="PR01874">
    <property type="entry name" value="DNAREPAIRADA"/>
</dbReference>
<evidence type="ECO:0000256" key="4">
    <source>
        <dbReference type="ARBA" id="ARBA00022763"/>
    </source>
</evidence>
<proteinExistence type="inferred from homology"/>
<dbReference type="HAMAP" id="MF_00350">
    <property type="entry name" value="RadB"/>
    <property type="match status" value="1"/>
</dbReference>
<dbReference type="Gene3D" id="3.40.50.300">
    <property type="entry name" value="P-loop containing nucleotide triphosphate hydrolases"/>
    <property type="match status" value="1"/>
</dbReference>
<name>A0A165Z656_9EURY</name>
<evidence type="ECO:0000256" key="9">
    <source>
        <dbReference type="HAMAP-Rule" id="MF_00350"/>
    </source>
</evidence>
<evidence type="ECO:0000256" key="2">
    <source>
        <dbReference type="ARBA" id="ARBA00018143"/>
    </source>
</evidence>
<keyword evidence="12" id="KW-1185">Reference proteome</keyword>
<feature type="domain" description="RecA family profile 1" evidence="10">
    <location>
        <begin position="8"/>
        <end position="170"/>
    </location>
</feature>
<dbReference type="InterPro" id="IPR027417">
    <property type="entry name" value="P-loop_NTPase"/>
</dbReference>
<evidence type="ECO:0000313" key="12">
    <source>
        <dbReference type="Proteomes" id="UP000077066"/>
    </source>
</evidence>
<protein>
    <recommendedName>
        <fullName evidence="2 9">DNA repair and recombination protein RadB</fullName>
    </recommendedName>
</protein>
<dbReference type="AlphaFoldDB" id="A0A165Z656"/>
<dbReference type="SUPFAM" id="SSF52540">
    <property type="entry name" value="P-loop containing nucleoside triphosphate hydrolases"/>
    <property type="match status" value="1"/>
</dbReference>
<dbReference type="GO" id="GO:0005524">
    <property type="term" value="F:ATP binding"/>
    <property type="evidence" value="ECO:0007669"/>
    <property type="project" value="UniProtKB-UniRule"/>
</dbReference>
<dbReference type="PIRSF" id="PIRSF003336">
    <property type="entry name" value="RadB"/>
    <property type="match status" value="1"/>
</dbReference>
<dbReference type="OrthoDB" id="17644at2157"/>
<dbReference type="PATRIC" id="fig|55758.3.peg.2037"/>
<evidence type="ECO:0000256" key="6">
    <source>
        <dbReference type="ARBA" id="ARBA00023125"/>
    </source>
</evidence>
<dbReference type="SMART" id="SM00382">
    <property type="entry name" value="AAA"/>
    <property type="match status" value="1"/>
</dbReference>
<keyword evidence="4 9" id="KW-0227">DNA damage</keyword>
<dbReference type="InterPro" id="IPR003593">
    <property type="entry name" value="AAA+_ATPase"/>
</dbReference>
<evidence type="ECO:0000256" key="8">
    <source>
        <dbReference type="ARBA" id="ARBA00024641"/>
    </source>
</evidence>
<dbReference type="GO" id="GO:0006281">
    <property type="term" value="P:DNA repair"/>
    <property type="evidence" value="ECO:0007669"/>
    <property type="project" value="UniProtKB-UniRule"/>
</dbReference>
<dbReference type="NCBIfam" id="TIGR02237">
    <property type="entry name" value="recomb_radB"/>
    <property type="match status" value="1"/>
</dbReference>
<dbReference type="InterPro" id="IPR011939">
    <property type="entry name" value="DNA_repair_and_recomb_RadB"/>
</dbReference>
<keyword evidence="5 9" id="KW-0067">ATP-binding</keyword>
<keyword evidence="3 9" id="KW-0547">Nucleotide-binding</keyword>
<gene>
    <name evidence="11" type="primary">recA_2</name>
    <name evidence="9" type="synonym">radB</name>
    <name evidence="11" type="ORF">MBFIL_18200</name>
</gene>
<dbReference type="PANTHER" id="PTHR22942:SF47">
    <property type="entry name" value="DNA REPAIR AND RECOMBINATION PROTEIN RADB"/>
    <property type="match status" value="1"/>
</dbReference>
<comment type="similarity">
    <text evidence="1 9">Belongs to the eukaryotic RecA-like protein family. RadB subfamily.</text>
</comment>
<evidence type="ECO:0000256" key="5">
    <source>
        <dbReference type="ARBA" id="ARBA00022840"/>
    </source>
</evidence>
<evidence type="ECO:0000256" key="7">
    <source>
        <dbReference type="ARBA" id="ARBA00023172"/>
    </source>
</evidence>
<comment type="caution">
    <text evidence="11">The sequence shown here is derived from an EMBL/GenBank/DDBJ whole genome shotgun (WGS) entry which is preliminary data.</text>
</comment>
<dbReference type="InterPro" id="IPR020588">
    <property type="entry name" value="RecA_ATP-bd"/>
</dbReference>
<dbReference type="GO" id="GO:0003684">
    <property type="term" value="F:damaged DNA binding"/>
    <property type="evidence" value="ECO:0007669"/>
    <property type="project" value="UniProtKB-UniRule"/>
</dbReference>
<dbReference type="GO" id="GO:0140664">
    <property type="term" value="F:ATP-dependent DNA damage sensor activity"/>
    <property type="evidence" value="ECO:0007669"/>
    <property type="project" value="InterPro"/>
</dbReference>
<dbReference type="Proteomes" id="UP000077066">
    <property type="component" value="Unassembled WGS sequence"/>
</dbReference>
<organism evidence="11 12">
    <name type="scientific">Methanobrevibacter filiformis</name>
    <dbReference type="NCBI Taxonomy" id="55758"/>
    <lineage>
        <taxon>Archaea</taxon>
        <taxon>Methanobacteriati</taxon>
        <taxon>Methanobacteriota</taxon>
        <taxon>Methanomada group</taxon>
        <taxon>Methanobacteria</taxon>
        <taxon>Methanobacteriales</taxon>
        <taxon>Methanobacteriaceae</taxon>
        <taxon>Methanobrevibacter</taxon>
    </lineage>
</organism>
<dbReference type="STRING" id="55758.MBFIL_18200"/>
<evidence type="ECO:0000256" key="1">
    <source>
        <dbReference type="ARBA" id="ARBA00006876"/>
    </source>
</evidence>
<dbReference type="GO" id="GO:0006310">
    <property type="term" value="P:DNA recombination"/>
    <property type="evidence" value="ECO:0007669"/>
    <property type="project" value="UniProtKB-UniRule"/>
</dbReference>
<dbReference type="PANTHER" id="PTHR22942">
    <property type="entry name" value="RECA/RAD51/RADA DNA STRAND-PAIRING FAMILY MEMBER"/>
    <property type="match status" value="1"/>
</dbReference>
<evidence type="ECO:0000259" key="10">
    <source>
        <dbReference type="PROSITE" id="PS50162"/>
    </source>
</evidence>
<dbReference type="EMBL" id="LWMT01000281">
    <property type="protein sequence ID" value="KZX10294.1"/>
    <property type="molecule type" value="Genomic_DNA"/>
</dbReference>
<evidence type="ECO:0000256" key="3">
    <source>
        <dbReference type="ARBA" id="ARBA00022741"/>
    </source>
</evidence>
<comment type="function">
    <text evidence="8 9">Involved in DNA repair and in homologous recombination. May regulate the cleavage reactions of the branch-structured DNA. Has a very weak ATPase activity that is not stimulated by DNA. Binds DNA but does not promote DNA strands exchange.</text>
</comment>
<evidence type="ECO:0000313" key="11">
    <source>
        <dbReference type="EMBL" id="KZX10294.1"/>
    </source>
</evidence>
<keyword evidence="6 9" id="KW-0238">DNA-binding</keyword>
<keyword evidence="7 9" id="KW-0233">DNA recombination</keyword>
<reference evidence="11 12" key="1">
    <citation type="submission" date="2016-04" db="EMBL/GenBank/DDBJ databases">
        <title>Genome sequence of Methanobrevibacter filiformis DSM 11501.</title>
        <authorList>
            <person name="Poehlein A."/>
            <person name="Seedorf H."/>
            <person name="Daniel R."/>
        </authorList>
    </citation>
    <scope>NUCLEOTIDE SEQUENCE [LARGE SCALE GENOMIC DNA]</scope>
    <source>
        <strain evidence="11 12">DSM 11501</strain>
    </source>
</reference>
<sequence length="235" mass="25881">MKPLASIKETERIATNSSIDEIIGGGIEKGSITQIYGPPGSGKTNIALKLSVGVAKTGQKVIYIDTEGGLSIDRIKQIAKRDIEAVANNIYVYEPHSFNQQEDDLNSVITWLKNNGGEDIDLIVLDSAVALYRLNENKASILNKIMGKQMGLLSKIARKYNIAILITNQIYSNFDDEGINKVTPVGGTILKYWSKVIIELQKSDVPSERIATLQRHRHIAEGLITKFKITSDGIK</sequence>
<accession>A0A165Z656</accession>
<dbReference type="Pfam" id="PF08423">
    <property type="entry name" value="Rad51"/>
    <property type="match status" value="1"/>
</dbReference>
<dbReference type="InterPro" id="IPR013632">
    <property type="entry name" value="Rad51_C"/>
</dbReference>
<dbReference type="PROSITE" id="PS50162">
    <property type="entry name" value="RECA_2"/>
    <property type="match status" value="1"/>
</dbReference>